<accession>A0ABR9ANT4</accession>
<dbReference type="RefSeq" id="WP_192011322.1">
    <property type="nucleotide sequence ID" value="NZ_JACYTQ010000007.1"/>
</dbReference>
<dbReference type="SUPFAM" id="SSF53448">
    <property type="entry name" value="Nucleotide-diphospho-sugar transferases"/>
    <property type="match status" value="1"/>
</dbReference>
<evidence type="ECO:0000259" key="1">
    <source>
        <dbReference type="Pfam" id="PF00535"/>
    </source>
</evidence>
<organism evidence="2 3">
    <name type="scientific">Echinicola arenosa</name>
    <dbReference type="NCBI Taxonomy" id="2774144"/>
    <lineage>
        <taxon>Bacteria</taxon>
        <taxon>Pseudomonadati</taxon>
        <taxon>Bacteroidota</taxon>
        <taxon>Cytophagia</taxon>
        <taxon>Cytophagales</taxon>
        <taxon>Cyclobacteriaceae</taxon>
        <taxon>Echinicola</taxon>
    </lineage>
</organism>
<dbReference type="PANTHER" id="PTHR43685:SF2">
    <property type="entry name" value="GLYCOSYLTRANSFERASE 2-LIKE DOMAIN-CONTAINING PROTEIN"/>
    <property type="match status" value="1"/>
</dbReference>
<dbReference type="Pfam" id="PF00535">
    <property type="entry name" value="Glycos_transf_2"/>
    <property type="match status" value="1"/>
</dbReference>
<name>A0ABR9ANT4_9BACT</name>
<dbReference type="Proteomes" id="UP000647133">
    <property type="component" value="Unassembled WGS sequence"/>
</dbReference>
<reference evidence="2 3" key="1">
    <citation type="submission" date="2020-09" db="EMBL/GenBank/DDBJ databases">
        <title>Echinicola sp. CAU 1574 isolated from sand of Sido Beach.</title>
        <authorList>
            <person name="Kim W."/>
        </authorList>
    </citation>
    <scope>NUCLEOTIDE SEQUENCE [LARGE SCALE GENOMIC DNA]</scope>
    <source>
        <strain evidence="2 3">CAU 1574</strain>
    </source>
</reference>
<dbReference type="EMBL" id="JACYTQ010000007">
    <property type="protein sequence ID" value="MBD8490441.1"/>
    <property type="molecule type" value="Genomic_DNA"/>
</dbReference>
<dbReference type="PANTHER" id="PTHR43685">
    <property type="entry name" value="GLYCOSYLTRANSFERASE"/>
    <property type="match status" value="1"/>
</dbReference>
<proteinExistence type="predicted"/>
<comment type="caution">
    <text evidence="2">The sequence shown here is derived from an EMBL/GenBank/DDBJ whole genome shotgun (WGS) entry which is preliminary data.</text>
</comment>
<dbReference type="InterPro" id="IPR029044">
    <property type="entry name" value="Nucleotide-diphossugar_trans"/>
</dbReference>
<dbReference type="InterPro" id="IPR001173">
    <property type="entry name" value="Glyco_trans_2-like"/>
</dbReference>
<evidence type="ECO:0000313" key="3">
    <source>
        <dbReference type="Proteomes" id="UP000647133"/>
    </source>
</evidence>
<keyword evidence="3" id="KW-1185">Reference proteome</keyword>
<protein>
    <submittedName>
        <fullName evidence="2">Glycosyltransferase family 2 protein</fullName>
    </submittedName>
</protein>
<dbReference type="CDD" id="cd00761">
    <property type="entry name" value="Glyco_tranf_GTA_type"/>
    <property type="match status" value="1"/>
</dbReference>
<feature type="domain" description="Glycosyltransferase 2-like" evidence="1">
    <location>
        <begin position="5"/>
        <end position="175"/>
    </location>
</feature>
<dbReference type="InterPro" id="IPR050834">
    <property type="entry name" value="Glycosyltransf_2"/>
</dbReference>
<evidence type="ECO:0000313" key="2">
    <source>
        <dbReference type="EMBL" id="MBD8490441.1"/>
    </source>
</evidence>
<gene>
    <name evidence="2" type="ORF">IFO69_16945</name>
</gene>
<sequence>MEGISVVICTHNGASRLPVTLQHICQQKCAYSWELIVVDNCSTDNTTAVCTSFLKEQKINWVIVHESKQGLVHARRCGLENSKYDFILFCDDDNALFDRYLQHSFEVMAKNPQIGILGGFGSAVIEGEKPEWFDQYSHSYAVGKQAMSNGKISSSKAEVYGAGAIVRKEPIKKLFRKGFETAMQGRSGKKLGAGDDVEWCYIFQLLGYEIWFDDRLRFDHYIPASRLTWEYYLNLKAGIASGAGLLYPYGLFLDTKIANTPSFWKAYLGRMVKSFLVWVKSSLIVLLPFKISSERQLAHRIISAQCKAYLVDAFRTKRHYDQLKSILL</sequence>
<dbReference type="Gene3D" id="3.90.550.10">
    <property type="entry name" value="Spore Coat Polysaccharide Biosynthesis Protein SpsA, Chain A"/>
    <property type="match status" value="1"/>
</dbReference>